<accession>A0A9D4EGG6</accession>
<reference evidence="1" key="1">
    <citation type="journal article" date="2019" name="bioRxiv">
        <title>The Genome of the Zebra Mussel, Dreissena polymorpha: A Resource for Invasive Species Research.</title>
        <authorList>
            <person name="McCartney M.A."/>
            <person name="Auch B."/>
            <person name="Kono T."/>
            <person name="Mallez S."/>
            <person name="Zhang Y."/>
            <person name="Obille A."/>
            <person name="Becker A."/>
            <person name="Abrahante J.E."/>
            <person name="Garbe J."/>
            <person name="Badalamenti J.P."/>
            <person name="Herman A."/>
            <person name="Mangelson H."/>
            <person name="Liachko I."/>
            <person name="Sullivan S."/>
            <person name="Sone E.D."/>
            <person name="Koren S."/>
            <person name="Silverstein K.A.T."/>
            <person name="Beckman K.B."/>
            <person name="Gohl D.M."/>
        </authorList>
    </citation>
    <scope>NUCLEOTIDE SEQUENCE</scope>
    <source>
        <strain evidence="1">Duluth1</strain>
        <tissue evidence="1">Whole animal</tissue>
    </source>
</reference>
<evidence type="ECO:0000313" key="1">
    <source>
        <dbReference type="EMBL" id="KAH3778166.1"/>
    </source>
</evidence>
<name>A0A9D4EGG6_DREPO</name>
<dbReference type="AlphaFoldDB" id="A0A9D4EGG6"/>
<reference evidence="1" key="2">
    <citation type="submission" date="2020-11" db="EMBL/GenBank/DDBJ databases">
        <authorList>
            <person name="McCartney M.A."/>
            <person name="Auch B."/>
            <person name="Kono T."/>
            <person name="Mallez S."/>
            <person name="Becker A."/>
            <person name="Gohl D.M."/>
            <person name="Silverstein K.A.T."/>
            <person name="Koren S."/>
            <person name="Bechman K.B."/>
            <person name="Herman A."/>
            <person name="Abrahante J.E."/>
            <person name="Garbe J."/>
        </authorList>
    </citation>
    <scope>NUCLEOTIDE SEQUENCE</scope>
    <source>
        <strain evidence="1">Duluth1</strain>
        <tissue evidence="1">Whole animal</tissue>
    </source>
</reference>
<protein>
    <submittedName>
        <fullName evidence="1">Uncharacterized protein</fullName>
    </submittedName>
</protein>
<organism evidence="1 2">
    <name type="scientific">Dreissena polymorpha</name>
    <name type="common">Zebra mussel</name>
    <name type="synonym">Mytilus polymorpha</name>
    <dbReference type="NCBI Taxonomy" id="45954"/>
    <lineage>
        <taxon>Eukaryota</taxon>
        <taxon>Metazoa</taxon>
        <taxon>Spiralia</taxon>
        <taxon>Lophotrochozoa</taxon>
        <taxon>Mollusca</taxon>
        <taxon>Bivalvia</taxon>
        <taxon>Autobranchia</taxon>
        <taxon>Heteroconchia</taxon>
        <taxon>Euheterodonta</taxon>
        <taxon>Imparidentia</taxon>
        <taxon>Neoheterodontei</taxon>
        <taxon>Myida</taxon>
        <taxon>Dreissenoidea</taxon>
        <taxon>Dreissenidae</taxon>
        <taxon>Dreissena</taxon>
    </lineage>
</organism>
<gene>
    <name evidence="1" type="ORF">DPMN_179619</name>
</gene>
<keyword evidence="2" id="KW-1185">Reference proteome</keyword>
<dbReference type="EMBL" id="JAIWYP010000009">
    <property type="protein sequence ID" value="KAH3778166.1"/>
    <property type="molecule type" value="Genomic_DNA"/>
</dbReference>
<sequence length="87" mass="9294">MDSVSARPECWSSDVVSTEPDCTSPDVDLVLTGLDNCSPAENLACFSRRSCSSLSFTCLFLSDAETGLRDTGADVGLLNREGTVSRR</sequence>
<proteinExistence type="predicted"/>
<dbReference type="Proteomes" id="UP000828390">
    <property type="component" value="Unassembled WGS sequence"/>
</dbReference>
<evidence type="ECO:0000313" key="2">
    <source>
        <dbReference type="Proteomes" id="UP000828390"/>
    </source>
</evidence>
<comment type="caution">
    <text evidence="1">The sequence shown here is derived from an EMBL/GenBank/DDBJ whole genome shotgun (WGS) entry which is preliminary data.</text>
</comment>